<evidence type="ECO:0000313" key="9">
    <source>
        <dbReference type="Proteomes" id="UP000242188"/>
    </source>
</evidence>
<dbReference type="Gene3D" id="1.20.58.1070">
    <property type="match status" value="1"/>
</dbReference>
<evidence type="ECO:0000256" key="1">
    <source>
        <dbReference type="ARBA" id="ARBA00004496"/>
    </source>
</evidence>
<dbReference type="InterPro" id="IPR017364">
    <property type="entry name" value="GEMIN2"/>
</dbReference>
<gene>
    <name evidence="8" type="ORF">KP79_PYT19524</name>
</gene>
<evidence type="ECO:0000256" key="5">
    <source>
        <dbReference type="ARBA" id="ARBA00025758"/>
    </source>
</evidence>
<evidence type="ECO:0000256" key="2">
    <source>
        <dbReference type="ARBA" id="ARBA00022490"/>
    </source>
</evidence>
<evidence type="ECO:0000256" key="4">
    <source>
        <dbReference type="ARBA" id="ARBA00023187"/>
    </source>
</evidence>
<keyword evidence="3 7" id="KW-0507">mRNA processing</keyword>
<comment type="function">
    <text evidence="7">The SMN complex catalyzes the assembly of small nuclear ribonucleoproteins (snRNPs), the building blocks of the spliceosome, and thereby plays an important role in the splicing of cellular pre-mRNAs.</text>
</comment>
<comment type="similarity">
    <text evidence="5 7">Belongs to the gemin-2 family.</text>
</comment>
<evidence type="ECO:0000256" key="3">
    <source>
        <dbReference type="ARBA" id="ARBA00022664"/>
    </source>
</evidence>
<dbReference type="EMBL" id="NEDP02000657">
    <property type="protein sequence ID" value="OWF55474.1"/>
    <property type="molecule type" value="Genomic_DNA"/>
</dbReference>
<keyword evidence="9" id="KW-1185">Reference proteome</keyword>
<comment type="subcellular location">
    <subcellularLocation>
        <location evidence="1">Cytoplasm</location>
    </subcellularLocation>
</comment>
<dbReference type="STRING" id="6573.A0A210R3I5"/>
<evidence type="ECO:0000256" key="6">
    <source>
        <dbReference type="ARBA" id="ARBA00047179"/>
    </source>
</evidence>
<dbReference type="InterPro" id="IPR035426">
    <property type="entry name" value="Gemin2/Brr1"/>
</dbReference>
<reference evidence="8 9" key="1">
    <citation type="journal article" date="2017" name="Nat. Ecol. Evol.">
        <title>Scallop genome provides insights into evolution of bilaterian karyotype and development.</title>
        <authorList>
            <person name="Wang S."/>
            <person name="Zhang J."/>
            <person name="Jiao W."/>
            <person name="Li J."/>
            <person name="Xun X."/>
            <person name="Sun Y."/>
            <person name="Guo X."/>
            <person name="Huan P."/>
            <person name="Dong B."/>
            <person name="Zhang L."/>
            <person name="Hu X."/>
            <person name="Sun X."/>
            <person name="Wang J."/>
            <person name="Zhao C."/>
            <person name="Wang Y."/>
            <person name="Wang D."/>
            <person name="Huang X."/>
            <person name="Wang R."/>
            <person name="Lv J."/>
            <person name="Li Y."/>
            <person name="Zhang Z."/>
            <person name="Liu B."/>
            <person name="Lu W."/>
            <person name="Hui Y."/>
            <person name="Liang J."/>
            <person name="Zhou Z."/>
            <person name="Hou R."/>
            <person name="Li X."/>
            <person name="Liu Y."/>
            <person name="Li H."/>
            <person name="Ning X."/>
            <person name="Lin Y."/>
            <person name="Zhao L."/>
            <person name="Xing Q."/>
            <person name="Dou J."/>
            <person name="Li Y."/>
            <person name="Mao J."/>
            <person name="Guo H."/>
            <person name="Dou H."/>
            <person name="Li T."/>
            <person name="Mu C."/>
            <person name="Jiang W."/>
            <person name="Fu Q."/>
            <person name="Fu X."/>
            <person name="Miao Y."/>
            <person name="Liu J."/>
            <person name="Yu Q."/>
            <person name="Li R."/>
            <person name="Liao H."/>
            <person name="Li X."/>
            <person name="Kong Y."/>
            <person name="Jiang Z."/>
            <person name="Chourrout D."/>
            <person name="Li R."/>
            <person name="Bao Z."/>
        </authorList>
    </citation>
    <scope>NUCLEOTIDE SEQUENCE [LARGE SCALE GENOMIC DNA]</scope>
    <source>
        <strain evidence="8 9">PY_sf001</strain>
    </source>
</reference>
<accession>A0A210R3I5</accession>
<dbReference type="GO" id="GO:0005681">
    <property type="term" value="C:spliceosomal complex"/>
    <property type="evidence" value="ECO:0007669"/>
    <property type="project" value="UniProtKB-UniRule"/>
</dbReference>
<dbReference type="OrthoDB" id="428895at2759"/>
<proteinExistence type="inferred from homology"/>
<evidence type="ECO:0000313" key="8">
    <source>
        <dbReference type="EMBL" id="OWF55474.1"/>
    </source>
</evidence>
<name>A0A210R3I5_MIZYE</name>
<comment type="caution">
    <text evidence="8">The sequence shown here is derived from an EMBL/GenBank/DDBJ whole genome shotgun (WGS) entry which is preliminary data.</text>
</comment>
<keyword evidence="4 7" id="KW-0508">mRNA splicing</keyword>
<dbReference type="Proteomes" id="UP000242188">
    <property type="component" value="Unassembled WGS sequence"/>
</dbReference>
<sequence>MDDDSSDGDLMQPALIIDGDGIGDEFNLDIPPTSGSEYLKRVRQEAKDCPKVVVAQVDQAGFRQTVLLNQVTSCLPAPKGFSFDLAWQRTQIANFAELRQNLARQKALRKKQPLIEQKNLPAGNDVEGWCRLCFGRLQPPGSRPQEVVPEEVEDQTHKGTLPFLSIVMAMDQSVLVKVLEYHVNWFEATGFTERQGCWFYALLAWLQKPLIPEACSLLRSLARGAANLRATLDSVDNPHLVPLNLFICLVSRYFDQSDLADTGS</sequence>
<dbReference type="PANTHER" id="PTHR12794:SF0">
    <property type="entry name" value="GEM-ASSOCIATED PROTEIN 2"/>
    <property type="match status" value="1"/>
</dbReference>
<protein>
    <recommendedName>
        <fullName evidence="6 7">Gem-associated protein 2</fullName>
    </recommendedName>
</protein>
<dbReference type="GO" id="GO:0000387">
    <property type="term" value="P:spliceosomal snRNP assembly"/>
    <property type="evidence" value="ECO:0007669"/>
    <property type="project" value="UniProtKB-UniRule"/>
</dbReference>
<dbReference type="PIRSF" id="PIRSF038038">
    <property type="entry name" value="SMN_Gemin2"/>
    <property type="match status" value="1"/>
</dbReference>
<dbReference type="Pfam" id="PF04938">
    <property type="entry name" value="SIP1"/>
    <property type="match status" value="1"/>
</dbReference>
<dbReference type="AlphaFoldDB" id="A0A210R3I5"/>
<comment type="subunit">
    <text evidence="7">Part of the core SMN complex.</text>
</comment>
<dbReference type="GO" id="GO:0032797">
    <property type="term" value="C:SMN complex"/>
    <property type="evidence" value="ECO:0007669"/>
    <property type="project" value="UniProtKB-UniRule"/>
</dbReference>
<dbReference type="PANTHER" id="PTHR12794">
    <property type="entry name" value="GEMIN2"/>
    <property type="match status" value="1"/>
</dbReference>
<dbReference type="GO" id="GO:0000245">
    <property type="term" value="P:spliceosomal complex assembly"/>
    <property type="evidence" value="ECO:0007669"/>
    <property type="project" value="UniProtKB-UniRule"/>
</dbReference>
<evidence type="ECO:0000256" key="7">
    <source>
        <dbReference type="PIRNR" id="PIRNR038038"/>
    </source>
</evidence>
<keyword evidence="2 7" id="KW-0963">Cytoplasm</keyword>
<organism evidence="8 9">
    <name type="scientific">Mizuhopecten yessoensis</name>
    <name type="common">Japanese scallop</name>
    <name type="synonym">Patinopecten yessoensis</name>
    <dbReference type="NCBI Taxonomy" id="6573"/>
    <lineage>
        <taxon>Eukaryota</taxon>
        <taxon>Metazoa</taxon>
        <taxon>Spiralia</taxon>
        <taxon>Lophotrochozoa</taxon>
        <taxon>Mollusca</taxon>
        <taxon>Bivalvia</taxon>
        <taxon>Autobranchia</taxon>
        <taxon>Pteriomorphia</taxon>
        <taxon>Pectinida</taxon>
        <taxon>Pectinoidea</taxon>
        <taxon>Pectinidae</taxon>
        <taxon>Mizuhopecten</taxon>
    </lineage>
</organism>